<evidence type="ECO:0000256" key="6">
    <source>
        <dbReference type="SAM" id="Phobius"/>
    </source>
</evidence>
<dbReference type="HOGENOM" id="CLU_033863_5_1_0"/>
<evidence type="ECO:0000313" key="8">
    <source>
        <dbReference type="EMBL" id="EAU55349.1"/>
    </source>
</evidence>
<feature type="transmembrane region" description="Helical" evidence="6">
    <location>
        <begin position="242"/>
        <end position="260"/>
    </location>
</feature>
<proteinExistence type="inferred from homology"/>
<keyword evidence="9" id="KW-1185">Reference proteome</keyword>
<evidence type="ECO:0000256" key="3">
    <source>
        <dbReference type="ARBA" id="ARBA00022692"/>
    </source>
</evidence>
<evidence type="ECO:0000313" key="9">
    <source>
        <dbReference type="Proteomes" id="UP000005297"/>
    </source>
</evidence>
<dbReference type="PANTHER" id="PTHR32322:SF2">
    <property type="entry name" value="EAMA DOMAIN-CONTAINING PROTEIN"/>
    <property type="match status" value="1"/>
</dbReference>
<feature type="transmembrane region" description="Helical" evidence="6">
    <location>
        <begin position="92"/>
        <end position="111"/>
    </location>
</feature>
<keyword evidence="3 6" id="KW-0812">Transmembrane</keyword>
<dbReference type="InParanoid" id="Q0F142"/>
<feature type="transmembrane region" description="Helical" evidence="6">
    <location>
        <begin position="175"/>
        <end position="199"/>
    </location>
</feature>
<organism evidence="8 9">
    <name type="scientific">Mariprofundus ferrooxydans PV-1</name>
    <dbReference type="NCBI Taxonomy" id="314345"/>
    <lineage>
        <taxon>Bacteria</taxon>
        <taxon>Pseudomonadati</taxon>
        <taxon>Pseudomonadota</taxon>
        <taxon>Candidatius Mariprofundia</taxon>
        <taxon>Mariprofundales</taxon>
        <taxon>Mariprofundaceae</taxon>
        <taxon>Mariprofundus</taxon>
    </lineage>
</organism>
<evidence type="ECO:0000256" key="2">
    <source>
        <dbReference type="ARBA" id="ARBA00007362"/>
    </source>
</evidence>
<keyword evidence="4 6" id="KW-1133">Transmembrane helix</keyword>
<keyword evidence="5 6" id="KW-0472">Membrane</keyword>
<sequence length="299" mass="31962">MKMGVPSAYLGVILIWSTTPLAILWSSQEVGFVFGVSSRMLIGAVLALIIAALMGAGMVWHRRAMLAYMAAGFGIFGSMMGVYWSAQYIPTGWISVIFGISPIVTALMARLWLDAEPLTRPRLFGMLTGLSGLLVIFGSSLSLHDQAALGVLGILVAVSIHCASAVWIKRIRPEVPAIVQTSGGLLFAAPLFLAAWLVSGAMLPDQLSTRTIGAIAYLALLGSVLGFALYYYVLSKVDATRVALLTLITPLCALALGHVLNHEPLSLQIIAGSLLILTGLATFELSGKTERIRARFLRY</sequence>
<reference evidence="8 9" key="1">
    <citation type="submission" date="2006-09" db="EMBL/GenBank/DDBJ databases">
        <authorList>
            <person name="Emerson D."/>
            <person name="Ferriera S."/>
            <person name="Johnson J."/>
            <person name="Kravitz S."/>
            <person name="Halpern A."/>
            <person name="Remington K."/>
            <person name="Beeson K."/>
            <person name="Tran B."/>
            <person name="Rogers Y.-H."/>
            <person name="Friedman R."/>
            <person name="Venter J.C."/>
        </authorList>
    </citation>
    <scope>NUCLEOTIDE SEQUENCE [LARGE SCALE GENOMIC DNA]</scope>
    <source>
        <strain evidence="8 9">PV-1</strain>
    </source>
</reference>
<dbReference type="SUPFAM" id="SSF103481">
    <property type="entry name" value="Multidrug resistance efflux transporter EmrE"/>
    <property type="match status" value="2"/>
</dbReference>
<dbReference type="Gene3D" id="1.10.3730.20">
    <property type="match status" value="1"/>
</dbReference>
<name>Q0F142_9PROT</name>
<feature type="transmembrane region" description="Helical" evidence="6">
    <location>
        <begin position="7"/>
        <end position="26"/>
    </location>
</feature>
<feature type="transmembrane region" description="Helical" evidence="6">
    <location>
        <begin position="32"/>
        <end position="54"/>
    </location>
</feature>
<evidence type="ECO:0000256" key="1">
    <source>
        <dbReference type="ARBA" id="ARBA00004141"/>
    </source>
</evidence>
<dbReference type="GO" id="GO:0016020">
    <property type="term" value="C:membrane"/>
    <property type="evidence" value="ECO:0007669"/>
    <property type="project" value="UniProtKB-SubCell"/>
</dbReference>
<feature type="domain" description="EamA" evidence="7">
    <location>
        <begin position="10"/>
        <end position="137"/>
    </location>
</feature>
<dbReference type="EMBL" id="AATS01000003">
    <property type="protein sequence ID" value="EAU55349.1"/>
    <property type="molecule type" value="Genomic_DNA"/>
</dbReference>
<feature type="transmembrane region" description="Helical" evidence="6">
    <location>
        <begin position="147"/>
        <end position="168"/>
    </location>
</feature>
<accession>Q0F142</accession>
<evidence type="ECO:0000256" key="4">
    <source>
        <dbReference type="ARBA" id="ARBA00022989"/>
    </source>
</evidence>
<evidence type="ECO:0000256" key="5">
    <source>
        <dbReference type="ARBA" id="ARBA00023136"/>
    </source>
</evidence>
<dbReference type="Pfam" id="PF00892">
    <property type="entry name" value="EamA"/>
    <property type="match status" value="2"/>
</dbReference>
<dbReference type="eggNOG" id="COG0697">
    <property type="taxonomic scope" value="Bacteria"/>
</dbReference>
<dbReference type="FunCoup" id="Q0F142">
    <property type="interactions" value="111"/>
</dbReference>
<dbReference type="AlphaFoldDB" id="Q0F142"/>
<dbReference type="Proteomes" id="UP000005297">
    <property type="component" value="Unassembled WGS sequence"/>
</dbReference>
<evidence type="ECO:0000259" key="7">
    <source>
        <dbReference type="Pfam" id="PF00892"/>
    </source>
</evidence>
<dbReference type="PANTHER" id="PTHR32322">
    <property type="entry name" value="INNER MEMBRANE TRANSPORTER"/>
    <property type="match status" value="1"/>
</dbReference>
<dbReference type="InterPro" id="IPR050638">
    <property type="entry name" value="AA-Vitamin_Transporters"/>
</dbReference>
<gene>
    <name evidence="8" type="ORF">SPV1_11471</name>
</gene>
<protein>
    <recommendedName>
        <fullName evidence="7">EamA domain-containing protein</fullName>
    </recommendedName>
</protein>
<feature type="transmembrane region" description="Helical" evidence="6">
    <location>
        <begin position="266"/>
        <end position="285"/>
    </location>
</feature>
<dbReference type="InterPro" id="IPR000620">
    <property type="entry name" value="EamA_dom"/>
</dbReference>
<dbReference type="InterPro" id="IPR037185">
    <property type="entry name" value="EmrE-like"/>
</dbReference>
<comment type="similarity">
    <text evidence="2">Belongs to the EamA transporter family.</text>
</comment>
<feature type="domain" description="EamA" evidence="7">
    <location>
        <begin position="149"/>
        <end position="281"/>
    </location>
</feature>
<comment type="caution">
    <text evidence="8">The sequence shown here is derived from an EMBL/GenBank/DDBJ whole genome shotgun (WGS) entry which is preliminary data.</text>
</comment>
<feature type="transmembrane region" description="Helical" evidence="6">
    <location>
        <begin position="123"/>
        <end position="141"/>
    </location>
</feature>
<feature type="transmembrane region" description="Helical" evidence="6">
    <location>
        <begin position="66"/>
        <end position="86"/>
    </location>
</feature>
<comment type="subcellular location">
    <subcellularLocation>
        <location evidence="1">Membrane</location>
        <topology evidence="1">Multi-pass membrane protein</topology>
    </subcellularLocation>
</comment>
<feature type="transmembrane region" description="Helical" evidence="6">
    <location>
        <begin position="211"/>
        <end position="233"/>
    </location>
</feature>